<name>A0A484MKP5_9ASTE</name>
<sequence length="66" mass="7187">MTKISASGDSAKIRNLVSSAALMFWAGSISRTLLRRLCSNPRCRSFGDGGEEIPIGSEFSLLPQLW</sequence>
<organism evidence="1 2">
    <name type="scientific">Cuscuta campestris</name>
    <dbReference type="NCBI Taxonomy" id="132261"/>
    <lineage>
        <taxon>Eukaryota</taxon>
        <taxon>Viridiplantae</taxon>
        <taxon>Streptophyta</taxon>
        <taxon>Embryophyta</taxon>
        <taxon>Tracheophyta</taxon>
        <taxon>Spermatophyta</taxon>
        <taxon>Magnoliopsida</taxon>
        <taxon>eudicotyledons</taxon>
        <taxon>Gunneridae</taxon>
        <taxon>Pentapetalae</taxon>
        <taxon>asterids</taxon>
        <taxon>lamiids</taxon>
        <taxon>Solanales</taxon>
        <taxon>Convolvulaceae</taxon>
        <taxon>Cuscuteae</taxon>
        <taxon>Cuscuta</taxon>
        <taxon>Cuscuta subgen. Grammica</taxon>
        <taxon>Cuscuta sect. Cleistogrammica</taxon>
    </lineage>
</organism>
<dbReference type="Proteomes" id="UP000595140">
    <property type="component" value="Unassembled WGS sequence"/>
</dbReference>
<proteinExistence type="predicted"/>
<reference evidence="1 2" key="1">
    <citation type="submission" date="2018-04" db="EMBL/GenBank/DDBJ databases">
        <authorList>
            <person name="Vogel A."/>
        </authorList>
    </citation>
    <scope>NUCLEOTIDE SEQUENCE [LARGE SCALE GENOMIC DNA]</scope>
</reference>
<protein>
    <submittedName>
        <fullName evidence="1">Uncharacterized protein</fullName>
    </submittedName>
</protein>
<keyword evidence="2" id="KW-1185">Reference proteome</keyword>
<accession>A0A484MKP5</accession>
<dbReference type="EMBL" id="OOIL02003592">
    <property type="protein sequence ID" value="VFQ88614.1"/>
    <property type="molecule type" value="Genomic_DNA"/>
</dbReference>
<evidence type="ECO:0000313" key="2">
    <source>
        <dbReference type="Proteomes" id="UP000595140"/>
    </source>
</evidence>
<gene>
    <name evidence="1" type="ORF">CCAM_LOCUS30390</name>
</gene>
<dbReference type="AlphaFoldDB" id="A0A484MKP5"/>
<evidence type="ECO:0000313" key="1">
    <source>
        <dbReference type="EMBL" id="VFQ88614.1"/>
    </source>
</evidence>